<reference evidence="3" key="1">
    <citation type="submission" date="2010-08" db="EMBL/GenBank/DDBJ databases">
        <authorList>
            <consortium name="Caenorhabditis japonica Sequencing Consortium"/>
            <person name="Wilson R.K."/>
        </authorList>
    </citation>
    <scope>NUCLEOTIDE SEQUENCE [LARGE SCALE GENOMIC DNA]</scope>
    <source>
        <strain evidence="3">DF5081</strain>
    </source>
</reference>
<evidence type="ECO:0000313" key="3">
    <source>
        <dbReference type="Proteomes" id="UP000005237"/>
    </source>
</evidence>
<evidence type="ECO:0000256" key="1">
    <source>
        <dbReference type="SAM" id="MobiDB-lite"/>
    </source>
</evidence>
<proteinExistence type="predicted"/>
<accession>A0A8R1HS66</accession>
<dbReference type="EnsemblMetazoa" id="CJA09416b.1">
    <property type="protein sequence ID" value="CJA09416b.1"/>
    <property type="gene ID" value="WBGene00128620"/>
</dbReference>
<sequence length="170" mass="20820">MASNFIRFINYEFSRRRRRSISPNTRDRRAVEMLERAEKQREVDFQTTMKKAKKKYETIKKLMKRQNPEMREYAAYSLRHCHDKIEWIEYAEKNHGKFFPSGPPFVGSHLDDARLLLDSLKVAENLLKESELSYFQYLRQEWHEYNARRESVAREKERQRRRQKKEGSRK</sequence>
<feature type="region of interest" description="Disordered" evidence="1">
    <location>
        <begin position="149"/>
        <end position="170"/>
    </location>
</feature>
<dbReference type="AlphaFoldDB" id="A0A8R1HS66"/>
<protein>
    <submittedName>
        <fullName evidence="2">Uncharacterized protein</fullName>
    </submittedName>
</protein>
<feature type="compositionally biased region" description="Basic and acidic residues" evidence="1">
    <location>
        <begin position="149"/>
        <end position="158"/>
    </location>
</feature>
<dbReference type="Proteomes" id="UP000005237">
    <property type="component" value="Unassembled WGS sequence"/>
</dbReference>
<organism evidence="2 3">
    <name type="scientific">Caenorhabditis japonica</name>
    <dbReference type="NCBI Taxonomy" id="281687"/>
    <lineage>
        <taxon>Eukaryota</taxon>
        <taxon>Metazoa</taxon>
        <taxon>Ecdysozoa</taxon>
        <taxon>Nematoda</taxon>
        <taxon>Chromadorea</taxon>
        <taxon>Rhabditida</taxon>
        <taxon>Rhabditina</taxon>
        <taxon>Rhabditomorpha</taxon>
        <taxon>Rhabditoidea</taxon>
        <taxon>Rhabditidae</taxon>
        <taxon>Peloderinae</taxon>
        <taxon>Caenorhabditis</taxon>
    </lineage>
</organism>
<reference evidence="2" key="2">
    <citation type="submission" date="2022-06" db="UniProtKB">
        <authorList>
            <consortium name="EnsemblMetazoa"/>
        </authorList>
    </citation>
    <scope>IDENTIFICATION</scope>
    <source>
        <strain evidence="2">DF5081</strain>
    </source>
</reference>
<name>A0A8R1HS66_CAEJA</name>
<evidence type="ECO:0000313" key="2">
    <source>
        <dbReference type="EnsemblMetazoa" id="CJA09416b.1"/>
    </source>
</evidence>
<keyword evidence="3" id="KW-1185">Reference proteome</keyword>